<dbReference type="EMBL" id="JABDHM010000101">
    <property type="protein sequence ID" value="KAF5218276.1"/>
    <property type="molecule type" value="Genomic_DNA"/>
</dbReference>
<feature type="compositionally biased region" description="Low complexity" evidence="1">
    <location>
        <begin position="126"/>
        <end position="148"/>
    </location>
</feature>
<feature type="compositionally biased region" description="Basic residues" evidence="1">
    <location>
        <begin position="155"/>
        <end position="164"/>
    </location>
</feature>
<evidence type="ECO:0000313" key="3">
    <source>
        <dbReference type="EMBL" id="KAF5218276.1"/>
    </source>
</evidence>
<feature type="compositionally biased region" description="Polar residues" evidence="1">
    <location>
        <begin position="197"/>
        <end position="212"/>
    </location>
</feature>
<accession>A0A7J6XVF2</accession>
<gene>
    <name evidence="2" type="ORF">ECC02_008772</name>
    <name evidence="3" type="ORF">ECC02_008775</name>
    <name evidence="4" type="ORF">ECC02_008776</name>
</gene>
<dbReference type="EMBL" id="JABDHM010000101">
    <property type="protein sequence ID" value="KAF5218273.1"/>
    <property type="molecule type" value="Genomic_DNA"/>
</dbReference>
<dbReference type="VEuPathDB" id="TriTrypDB:ECC02_008772"/>
<evidence type="ECO:0000256" key="1">
    <source>
        <dbReference type="SAM" id="MobiDB-lite"/>
    </source>
</evidence>
<dbReference type="VEuPathDB" id="TriTrypDB:ECC02_008776"/>
<dbReference type="EMBL" id="JABDHM010000101">
    <property type="protein sequence ID" value="KAF5218277.1"/>
    <property type="molecule type" value="Genomic_DNA"/>
</dbReference>
<sequence length="236" mass="25899">MFVYRSSAGRSKSMSSSHIRQSSYVLSGSTRRTMSGMTPSRSSFWAMMSGSVSPSKATSTGAFMLICSARVPRMRARSYFVSTGAVTRSLPSRLTAVPLAARPDRTTSAPSPSLCSSSLRRVLSSCSSPKFRLSRSSSPSRSDISLPSPEATHNNTHRAKRGKYHTSYVRPCPSHAEHSTTGAADRHFPAHRHHTHAQQITGTHVRTPNRGGQRQRQTEQRTRTKPTTSLSSHKKQ</sequence>
<evidence type="ECO:0000313" key="4">
    <source>
        <dbReference type="EMBL" id="KAF5218277.1"/>
    </source>
</evidence>
<feature type="compositionally biased region" description="Low complexity" evidence="1">
    <location>
        <begin position="1"/>
        <end position="17"/>
    </location>
</feature>
<dbReference type="VEuPathDB" id="TriTrypDB:ECC02_008775"/>
<evidence type="ECO:0000313" key="5">
    <source>
        <dbReference type="Proteomes" id="UP000583944"/>
    </source>
</evidence>
<comment type="caution">
    <text evidence="2">The sequence shown here is derived from an EMBL/GenBank/DDBJ whole genome shotgun (WGS) entry which is preliminary data.</text>
</comment>
<reference evidence="2 5" key="1">
    <citation type="journal article" date="2019" name="Genome Biol. Evol.">
        <title>Nanopore Sequencing Significantly Improves Genome Assembly of the Protozoan Parasite Trypanosoma cruzi.</title>
        <authorList>
            <person name="Diaz-Viraque F."/>
            <person name="Pita S."/>
            <person name="Greif G."/>
            <person name="de Souza R.C.M."/>
            <person name="Iraola G."/>
            <person name="Robello C."/>
        </authorList>
    </citation>
    <scope>NUCLEOTIDE SEQUENCE [LARGE SCALE GENOMIC DNA]</scope>
    <source>
        <strain evidence="2 5">Berenice</strain>
    </source>
</reference>
<feature type="region of interest" description="Disordered" evidence="1">
    <location>
        <begin position="1"/>
        <end position="22"/>
    </location>
</feature>
<protein>
    <submittedName>
        <fullName evidence="2">Uncharacterized protein</fullName>
    </submittedName>
</protein>
<proteinExistence type="predicted"/>
<organism evidence="2 5">
    <name type="scientific">Trypanosoma cruzi</name>
    <dbReference type="NCBI Taxonomy" id="5693"/>
    <lineage>
        <taxon>Eukaryota</taxon>
        <taxon>Discoba</taxon>
        <taxon>Euglenozoa</taxon>
        <taxon>Kinetoplastea</taxon>
        <taxon>Metakinetoplastina</taxon>
        <taxon>Trypanosomatida</taxon>
        <taxon>Trypanosomatidae</taxon>
        <taxon>Trypanosoma</taxon>
        <taxon>Schizotrypanum</taxon>
    </lineage>
</organism>
<feature type="region of interest" description="Disordered" evidence="1">
    <location>
        <begin position="126"/>
        <end position="236"/>
    </location>
</feature>
<name>A0A7J6XVF2_TRYCR</name>
<reference evidence="2" key="2">
    <citation type="submission" date="2020-04" db="EMBL/GenBank/DDBJ databases">
        <authorList>
            <person name="Diaz Viraque F."/>
        </authorList>
    </citation>
    <scope>NUCLEOTIDE SEQUENCE</scope>
    <source>
        <strain evidence="2">Berenice</strain>
    </source>
</reference>
<dbReference type="AlphaFoldDB" id="A0A7J6XVF2"/>
<evidence type="ECO:0000313" key="2">
    <source>
        <dbReference type="EMBL" id="KAF5218273.1"/>
    </source>
</evidence>
<dbReference type="Proteomes" id="UP000583944">
    <property type="component" value="Unassembled WGS sequence"/>
</dbReference>